<evidence type="ECO:0000256" key="2">
    <source>
        <dbReference type="ARBA" id="ARBA00022556"/>
    </source>
</evidence>
<dbReference type="GO" id="GO:0103118">
    <property type="term" value="F:UDP-3-O-[(3R)-3-hydroxyacyl]-glucosamine N-acyltransferase activity"/>
    <property type="evidence" value="ECO:0007669"/>
    <property type="project" value="UniProtKB-EC"/>
</dbReference>
<dbReference type="NCBIfam" id="NF002060">
    <property type="entry name" value="PRK00892.1"/>
    <property type="match status" value="1"/>
</dbReference>
<dbReference type="InterPro" id="IPR020573">
    <property type="entry name" value="UDP_GlcNAc_AcTrfase_non-rep"/>
</dbReference>
<dbReference type="EC" id="2.3.1.191" evidence="7"/>
<comment type="catalytic activity">
    <reaction evidence="7">
        <text>a UDP-3-O-[(3R)-3-hydroxyacyl]-alpha-D-glucosamine + a (3R)-hydroxyacyl-[ACP] = a UDP-2-N,3-O-bis[(3R)-3-hydroxyacyl]-alpha-D-glucosamine + holo-[ACP] + H(+)</text>
        <dbReference type="Rhea" id="RHEA:53836"/>
        <dbReference type="Rhea" id="RHEA-COMP:9685"/>
        <dbReference type="Rhea" id="RHEA-COMP:9945"/>
        <dbReference type="ChEBI" id="CHEBI:15378"/>
        <dbReference type="ChEBI" id="CHEBI:64479"/>
        <dbReference type="ChEBI" id="CHEBI:78827"/>
        <dbReference type="ChEBI" id="CHEBI:137740"/>
        <dbReference type="ChEBI" id="CHEBI:137748"/>
        <dbReference type="EC" id="2.3.1.191"/>
    </reaction>
</comment>
<feature type="domain" description="UDP-3-O-[3-hydroxymyristoyl] glucosamine N-acyltransferase non-repeat region" evidence="8">
    <location>
        <begin position="22"/>
        <end position="88"/>
    </location>
</feature>
<keyword evidence="2 7" id="KW-0441">Lipid A biosynthesis</keyword>
<keyword evidence="6 7" id="KW-0012">Acyltransferase</keyword>
<dbReference type="GO" id="GO:0009245">
    <property type="term" value="P:lipid A biosynthetic process"/>
    <property type="evidence" value="ECO:0007669"/>
    <property type="project" value="UniProtKB-UniRule"/>
</dbReference>
<comment type="pathway">
    <text evidence="7">Bacterial outer membrane biogenesis; LPS lipid A biosynthesis.</text>
</comment>
<dbReference type="GO" id="GO:0016020">
    <property type="term" value="C:membrane"/>
    <property type="evidence" value="ECO:0007669"/>
    <property type="project" value="GOC"/>
</dbReference>
<comment type="function">
    <text evidence="7">Catalyzes the N-acylation of UDP-3-O-acylglucosamine using 3-hydroxyacyl-ACP as the acyl donor. Is involved in the biosynthesis of lipid A, a phosphorylated glycolipid that anchors the lipopolysaccharide to the outer membrane of the cell.</text>
</comment>
<keyword evidence="5 7" id="KW-0443">Lipid metabolism</keyword>
<evidence type="ECO:0000313" key="10">
    <source>
        <dbReference type="Proteomes" id="UP000292423"/>
    </source>
</evidence>
<gene>
    <name evidence="7" type="primary">lpxD</name>
    <name evidence="9" type="ORF">EV700_1643</name>
</gene>
<dbReference type="UniPathway" id="UPA00973"/>
<name>A0A4Q7Z3A2_9GAMM</name>
<dbReference type="InterPro" id="IPR011004">
    <property type="entry name" value="Trimer_LpxA-like_sf"/>
</dbReference>
<comment type="subunit">
    <text evidence="7">Homotrimer.</text>
</comment>
<dbReference type="GO" id="GO:0016410">
    <property type="term" value="F:N-acyltransferase activity"/>
    <property type="evidence" value="ECO:0007669"/>
    <property type="project" value="InterPro"/>
</dbReference>
<dbReference type="Pfam" id="PF00132">
    <property type="entry name" value="Hexapep"/>
    <property type="match status" value="1"/>
</dbReference>
<dbReference type="PANTHER" id="PTHR43378:SF2">
    <property type="entry name" value="UDP-3-O-ACYLGLUCOSAMINE N-ACYLTRANSFERASE 1, MITOCHONDRIAL-RELATED"/>
    <property type="match status" value="1"/>
</dbReference>
<evidence type="ECO:0000256" key="3">
    <source>
        <dbReference type="ARBA" id="ARBA00022679"/>
    </source>
</evidence>
<dbReference type="SUPFAM" id="SSF51161">
    <property type="entry name" value="Trimeric LpxA-like enzymes"/>
    <property type="match status" value="1"/>
</dbReference>
<protein>
    <recommendedName>
        <fullName evidence="7">UDP-3-O-acylglucosamine N-acyltransferase</fullName>
        <ecNumber evidence="7">2.3.1.191</ecNumber>
    </recommendedName>
</protein>
<dbReference type="PANTHER" id="PTHR43378">
    <property type="entry name" value="UDP-3-O-ACYLGLUCOSAMINE N-ACYLTRANSFERASE"/>
    <property type="match status" value="1"/>
</dbReference>
<dbReference type="CDD" id="cd03352">
    <property type="entry name" value="LbH_LpxD"/>
    <property type="match status" value="1"/>
</dbReference>
<dbReference type="Pfam" id="PF04613">
    <property type="entry name" value="LpxD"/>
    <property type="match status" value="1"/>
</dbReference>
<comment type="similarity">
    <text evidence="7">Belongs to the transferase hexapeptide repeat family. LpxD subfamily.</text>
</comment>
<proteinExistence type="inferred from homology"/>
<dbReference type="HAMAP" id="MF_00523">
    <property type="entry name" value="LpxD"/>
    <property type="match status" value="1"/>
</dbReference>
<dbReference type="InterPro" id="IPR007691">
    <property type="entry name" value="LpxD"/>
</dbReference>
<evidence type="ECO:0000256" key="5">
    <source>
        <dbReference type="ARBA" id="ARBA00023098"/>
    </source>
</evidence>
<keyword evidence="1 7" id="KW-0444">Lipid biosynthesis</keyword>
<dbReference type="EMBL" id="SHKX01000012">
    <property type="protein sequence ID" value="RZU44842.1"/>
    <property type="molecule type" value="Genomic_DNA"/>
</dbReference>
<evidence type="ECO:0000256" key="6">
    <source>
        <dbReference type="ARBA" id="ARBA00023315"/>
    </source>
</evidence>
<dbReference type="AlphaFoldDB" id="A0A4Q7Z3A2"/>
<keyword evidence="3 7" id="KW-0808">Transferase</keyword>
<keyword evidence="4 7" id="KW-0677">Repeat</keyword>
<feature type="active site" description="Proton acceptor" evidence="7">
    <location>
        <position position="239"/>
    </location>
</feature>
<evidence type="ECO:0000313" key="9">
    <source>
        <dbReference type="EMBL" id="RZU44842.1"/>
    </source>
</evidence>
<accession>A0A4Q7Z3A2</accession>
<organism evidence="9 10">
    <name type="scientific">Fluviicoccus keumensis</name>
    <dbReference type="NCBI Taxonomy" id="1435465"/>
    <lineage>
        <taxon>Bacteria</taxon>
        <taxon>Pseudomonadati</taxon>
        <taxon>Pseudomonadota</taxon>
        <taxon>Gammaproteobacteria</taxon>
        <taxon>Moraxellales</taxon>
        <taxon>Moraxellaceae</taxon>
        <taxon>Fluviicoccus</taxon>
    </lineage>
</organism>
<evidence type="ECO:0000256" key="1">
    <source>
        <dbReference type="ARBA" id="ARBA00022516"/>
    </source>
</evidence>
<reference evidence="9 10" key="1">
    <citation type="submission" date="2019-02" db="EMBL/GenBank/DDBJ databases">
        <title>Genomic Encyclopedia of Type Strains, Phase IV (KMG-IV): sequencing the most valuable type-strain genomes for metagenomic binning, comparative biology and taxonomic classification.</title>
        <authorList>
            <person name="Goeker M."/>
        </authorList>
    </citation>
    <scope>NUCLEOTIDE SEQUENCE [LARGE SCALE GENOMIC DNA]</scope>
    <source>
        <strain evidence="9 10">DSM 105135</strain>
    </source>
</reference>
<sequence length="345" mass="36158">MKRWTLAELAKETGAQLRGNADLMITGLATLRSAGPEQLSFLANPLYRSALAVTGAGAVILREEDAADFDGNALIAANPYAVYAALTHHFDRTPRREPGIHASAVVDPDAVIDPSAVIGARAVIESGAVIGPACVIEPGAFIGARVSLGQGCHVRANAVIHHDCVLGNRVVIHSGAVIGDDGFGFAPANGRWNKIAQIGRVVIHDDADIGANTTIDRGALDDTVIHQGVIIDNLVMIAHNVEVGAHTAIAGCCGISGSTKIGSWCVLAGGVGLVGHIEVCDKVHITGMTMVTKSITKPGSYSSGTAFDTTDNWKKMAVRLKKLDETTRRLRELEGLVQQLTSKTD</sequence>
<evidence type="ECO:0000256" key="7">
    <source>
        <dbReference type="HAMAP-Rule" id="MF_00523"/>
    </source>
</evidence>
<evidence type="ECO:0000259" key="8">
    <source>
        <dbReference type="Pfam" id="PF04613"/>
    </source>
</evidence>
<dbReference type="NCBIfam" id="TIGR01853">
    <property type="entry name" value="lipid_A_lpxD"/>
    <property type="match status" value="1"/>
</dbReference>
<dbReference type="Proteomes" id="UP000292423">
    <property type="component" value="Unassembled WGS sequence"/>
</dbReference>
<comment type="caution">
    <text evidence="9">The sequence shown here is derived from an EMBL/GenBank/DDBJ whole genome shotgun (WGS) entry which is preliminary data.</text>
</comment>
<keyword evidence="10" id="KW-1185">Reference proteome</keyword>
<dbReference type="Gene3D" id="3.40.1390.10">
    <property type="entry name" value="MurE/MurF, N-terminal domain"/>
    <property type="match status" value="1"/>
</dbReference>
<dbReference type="Gene3D" id="2.160.10.10">
    <property type="entry name" value="Hexapeptide repeat proteins"/>
    <property type="match status" value="1"/>
</dbReference>
<dbReference type="RefSeq" id="WP_130412623.1">
    <property type="nucleotide sequence ID" value="NZ_SHKX01000012.1"/>
</dbReference>
<evidence type="ECO:0000256" key="4">
    <source>
        <dbReference type="ARBA" id="ARBA00022737"/>
    </source>
</evidence>
<dbReference type="Gene3D" id="1.20.5.170">
    <property type="match status" value="1"/>
</dbReference>
<dbReference type="InterPro" id="IPR001451">
    <property type="entry name" value="Hexapep"/>
</dbReference>
<dbReference type="OrthoDB" id="9784739at2"/>